<dbReference type="AlphaFoldDB" id="A0A173LXN5"/>
<proteinExistence type="predicted"/>
<dbReference type="KEGG" id="amin:AUMI_110700"/>
<dbReference type="EMBL" id="AP017457">
    <property type="protein sequence ID" value="BAU99612.1"/>
    <property type="molecule type" value="Genomic_DNA"/>
</dbReference>
<dbReference type="RefSeq" id="WP_096382226.1">
    <property type="nucleotide sequence ID" value="NZ_AP017457.1"/>
</dbReference>
<dbReference type="Proteomes" id="UP000243847">
    <property type="component" value="Chromosome sequence1"/>
</dbReference>
<evidence type="ECO:0008006" key="3">
    <source>
        <dbReference type="Google" id="ProtNLM"/>
    </source>
</evidence>
<evidence type="ECO:0000313" key="1">
    <source>
        <dbReference type="EMBL" id="BAU99612.1"/>
    </source>
</evidence>
<dbReference type="GeneID" id="80452263"/>
<reference evidence="1 2" key="1">
    <citation type="journal article" date="2016" name="Genome Announc.">
        <title>Complete Genome Sequence of Aurantimicrobium minutum Type Strain KNCT, a Planktonic Ultramicrobacterium Isolated from River Water.</title>
        <authorList>
            <person name="Nakai R."/>
            <person name="Fujisawa T."/>
            <person name="Nakamura Y."/>
            <person name="Nishide H."/>
            <person name="Uchiyama I."/>
            <person name="Baba T."/>
            <person name="Toyoda A."/>
            <person name="Fujiyama A."/>
            <person name="Naganuma T."/>
            <person name="Niki H."/>
        </authorList>
    </citation>
    <scope>NUCLEOTIDE SEQUENCE [LARGE SCALE GENOMIC DNA]</scope>
    <source>
        <strain evidence="1 2">KNC</strain>
    </source>
</reference>
<evidence type="ECO:0000313" key="2">
    <source>
        <dbReference type="Proteomes" id="UP000243847"/>
    </source>
</evidence>
<protein>
    <recommendedName>
        <fullName evidence="3">Minor tail protein</fullName>
    </recommendedName>
</protein>
<name>A0A173LXN5_9MICO</name>
<dbReference type="OrthoDB" id="4519759at2"/>
<gene>
    <name evidence="1" type="ORF">AUMI_110700</name>
</gene>
<accession>A0A173LXN5</accession>
<sequence length="287" mass="30509">MVNVTLSLVGANGDEIVFTDAGDYVLTTGLSGMGIPSTSVRIDDSASDGGVWRFSKRGIREMDLPVVVFGTDRVTVESNLRRLSNLLHDKSGGTVLRASYSTGEVWELTQGHYVAGAETTKGEDANVAWSRWVLSMQFANPFWIRQQAESFSVAVPGTGRSLIPDLAELRVTGSQAIGEIEIENLGDVEAYPVWSFQGPADAVSVTSQNGLSFEYAAPIATGSTITVNTAAGTVVDEDGVNQYANLAVAPKLFTLPAGNSSVTVEAVGADANTLISLYYQPRKEVVH</sequence>
<organism evidence="1 2">
    <name type="scientific">Aurantimicrobium minutum</name>
    <dbReference type="NCBI Taxonomy" id="708131"/>
    <lineage>
        <taxon>Bacteria</taxon>
        <taxon>Bacillati</taxon>
        <taxon>Actinomycetota</taxon>
        <taxon>Actinomycetes</taxon>
        <taxon>Micrococcales</taxon>
        <taxon>Microbacteriaceae</taxon>
        <taxon>Aurantimicrobium</taxon>
    </lineage>
</organism>